<gene>
    <name evidence="1" type="ORF">HaLaN_29890</name>
</gene>
<dbReference type="AlphaFoldDB" id="A0A6A0ADI2"/>
<evidence type="ECO:0000313" key="2">
    <source>
        <dbReference type="Proteomes" id="UP000485058"/>
    </source>
</evidence>
<keyword evidence="2" id="KW-1185">Reference proteome</keyword>
<dbReference type="Proteomes" id="UP000485058">
    <property type="component" value="Unassembled WGS sequence"/>
</dbReference>
<accession>A0A6A0ADI2</accession>
<sequence length="150" mass="16322">MYVSLRATYTNEHPRTLSKTILRLVATRSWAAPSHPPWLFRMPSASATPSLSAASFDLSPASAKKTWEVELEGRAGLVVRSALRSAFPLPKDKAWLVDFLAESILVEMQGDGQPRVWHGSQYLHGGIVGCGVGVECPAAIPGRRRSGVIR</sequence>
<comment type="caution">
    <text evidence="1">The sequence shown here is derived from an EMBL/GenBank/DDBJ whole genome shotgun (WGS) entry which is preliminary data.</text>
</comment>
<name>A0A6A0ADI2_HAELA</name>
<dbReference type="EMBL" id="BLLF01005250">
    <property type="protein sequence ID" value="GFH30950.1"/>
    <property type="molecule type" value="Genomic_DNA"/>
</dbReference>
<evidence type="ECO:0000313" key="1">
    <source>
        <dbReference type="EMBL" id="GFH30950.1"/>
    </source>
</evidence>
<proteinExistence type="predicted"/>
<protein>
    <submittedName>
        <fullName evidence="1">Uncharacterized protein</fullName>
    </submittedName>
</protein>
<reference evidence="1 2" key="1">
    <citation type="submission" date="2020-02" db="EMBL/GenBank/DDBJ databases">
        <title>Draft genome sequence of Haematococcus lacustris strain NIES-144.</title>
        <authorList>
            <person name="Morimoto D."/>
            <person name="Nakagawa S."/>
            <person name="Yoshida T."/>
            <person name="Sawayama S."/>
        </authorList>
    </citation>
    <scope>NUCLEOTIDE SEQUENCE [LARGE SCALE GENOMIC DNA]</scope>
    <source>
        <strain evidence="1 2">NIES-144</strain>
    </source>
</reference>
<organism evidence="1 2">
    <name type="scientific">Haematococcus lacustris</name>
    <name type="common">Green alga</name>
    <name type="synonym">Haematococcus pluvialis</name>
    <dbReference type="NCBI Taxonomy" id="44745"/>
    <lineage>
        <taxon>Eukaryota</taxon>
        <taxon>Viridiplantae</taxon>
        <taxon>Chlorophyta</taxon>
        <taxon>core chlorophytes</taxon>
        <taxon>Chlorophyceae</taxon>
        <taxon>CS clade</taxon>
        <taxon>Chlamydomonadales</taxon>
        <taxon>Haematococcaceae</taxon>
        <taxon>Haematococcus</taxon>
    </lineage>
</organism>